<accession>A0ABT9KC73</accession>
<dbReference type="InterPro" id="IPR032816">
    <property type="entry name" value="VTT_dom"/>
</dbReference>
<comment type="caution">
    <text evidence="3">The sequence shown here is derived from an EMBL/GenBank/DDBJ whole genome shotgun (WGS) entry which is preliminary data.</text>
</comment>
<evidence type="ECO:0000256" key="1">
    <source>
        <dbReference type="SAM" id="Phobius"/>
    </source>
</evidence>
<protein>
    <submittedName>
        <fullName evidence="3">DedA family protein</fullName>
    </submittedName>
</protein>
<dbReference type="PANTHER" id="PTHR42709">
    <property type="entry name" value="ALKALINE PHOSPHATASE LIKE PROTEIN"/>
    <property type="match status" value="1"/>
</dbReference>
<dbReference type="Proteomes" id="UP001224083">
    <property type="component" value="Unassembled WGS sequence"/>
</dbReference>
<feature type="transmembrane region" description="Helical" evidence="1">
    <location>
        <begin position="57"/>
        <end position="83"/>
    </location>
</feature>
<dbReference type="InterPro" id="IPR051311">
    <property type="entry name" value="DedA_domain"/>
</dbReference>
<sequence>MLAWFSWIDWQSHSLWLMFGSAFLSATVLPGNSEIVFVALVTPLLLLNQSNLFSSEVLWLFNIAVVGNSLGSLTTYCLGYWLPQLAEKQQQHPHFNWVLQKVKGYGIWSLLFSWLPIVGDLFCVLAGWLRLNILGACVLIFLGKLARYLFLLLLTMKVIS</sequence>
<evidence type="ECO:0000313" key="4">
    <source>
        <dbReference type="Proteomes" id="UP001224083"/>
    </source>
</evidence>
<organism evidence="3 4">
    <name type="scientific">Bisgaard Taxon 45</name>
    <dbReference type="NCBI Taxonomy" id="304289"/>
    <lineage>
        <taxon>Bacteria</taxon>
        <taxon>Pseudomonadati</taxon>
        <taxon>Pseudomonadota</taxon>
        <taxon>Gammaproteobacteria</taxon>
        <taxon>Pasteurellales</taxon>
        <taxon>Pasteurellaceae</taxon>
    </lineage>
</organism>
<name>A0ABT9KC73_9PAST</name>
<feature type="domain" description="VTT" evidence="2">
    <location>
        <begin position="56"/>
        <end position="154"/>
    </location>
</feature>
<feature type="transmembrane region" description="Helical" evidence="1">
    <location>
        <begin position="133"/>
        <end position="154"/>
    </location>
</feature>
<keyword evidence="1" id="KW-0812">Transmembrane</keyword>
<feature type="transmembrane region" description="Helical" evidence="1">
    <location>
        <begin position="104"/>
        <end position="127"/>
    </location>
</feature>
<keyword evidence="1" id="KW-0472">Membrane</keyword>
<reference evidence="3 4" key="1">
    <citation type="submission" date="2022-12" db="EMBL/GenBank/DDBJ databases">
        <title>Genome sequence of Pasteurellaceae Bisgaard Taxon 45.</title>
        <authorList>
            <person name="Foggin C."/>
            <person name="Rosen L.E."/>
            <person name="Henton M."/>
            <person name="Buys A."/>
            <person name="Floyd T."/>
            <person name="Turner A.D."/>
            <person name="Tarbin J."/>
            <person name="Lloyd A.S."/>
            <person name="Chaitezvi C."/>
            <person name="Ellis R.J."/>
            <person name="Roberts H.C."/>
            <person name="Dastjerdi A."/>
            <person name="Nunez A."/>
            <person name="Van Vliet A.H."/>
            <person name="Steinbach F."/>
        </authorList>
    </citation>
    <scope>NUCLEOTIDE SEQUENCE [LARGE SCALE GENOMIC DNA]</scope>
    <source>
        <strain evidence="3 4">VF20HR</strain>
    </source>
</reference>
<dbReference type="PANTHER" id="PTHR42709:SF4">
    <property type="entry name" value="INNER MEMBRANE PROTEIN YQAA"/>
    <property type="match status" value="1"/>
</dbReference>
<gene>
    <name evidence="3" type="ORF">O7M46_01695</name>
</gene>
<evidence type="ECO:0000313" key="3">
    <source>
        <dbReference type="EMBL" id="MDP9499667.1"/>
    </source>
</evidence>
<keyword evidence="1" id="KW-1133">Transmembrane helix</keyword>
<keyword evidence="4" id="KW-1185">Reference proteome</keyword>
<evidence type="ECO:0000259" key="2">
    <source>
        <dbReference type="Pfam" id="PF09335"/>
    </source>
</evidence>
<dbReference type="EMBL" id="JAQAHH010000002">
    <property type="protein sequence ID" value="MDP9499667.1"/>
    <property type="molecule type" value="Genomic_DNA"/>
</dbReference>
<proteinExistence type="predicted"/>
<dbReference type="Pfam" id="PF09335">
    <property type="entry name" value="VTT_dom"/>
    <property type="match status" value="1"/>
</dbReference>